<evidence type="ECO:0000313" key="5">
    <source>
        <dbReference type="Proteomes" id="UP000027265"/>
    </source>
</evidence>
<organism evidence="4 5">
    <name type="scientific">Jaapia argillacea MUCL 33604</name>
    <dbReference type="NCBI Taxonomy" id="933084"/>
    <lineage>
        <taxon>Eukaryota</taxon>
        <taxon>Fungi</taxon>
        <taxon>Dikarya</taxon>
        <taxon>Basidiomycota</taxon>
        <taxon>Agaricomycotina</taxon>
        <taxon>Agaricomycetes</taxon>
        <taxon>Agaricomycetidae</taxon>
        <taxon>Jaapiales</taxon>
        <taxon>Jaapiaceae</taxon>
        <taxon>Jaapia</taxon>
    </lineage>
</organism>
<accession>A0A067QF59</accession>
<dbReference type="AlphaFoldDB" id="A0A067QF59"/>
<dbReference type="EMBL" id="KL197711">
    <property type="protein sequence ID" value="KDQ62142.1"/>
    <property type="molecule type" value="Genomic_DNA"/>
</dbReference>
<keyword evidence="2" id="KW-0812">Transmembrane</keyword>
<dbReference type="HOGENOM" id="CLU_035509_2_2_1"/>
<evidence type="ECO:0000256" key="1">
    <source>
        <dbReference type="SAM" id="MobiDB-lite"/>
    </source>
</evidence>
<evidence type="ECO:0000313" key="4">
    <source>
        <dbReference type="EMBL" id="KDQ62142.1"/>
    </source>
</evidence>
<sequence length="363" mass="41016">MASDPTELRRFEHDLIQSVNHSYRPKYVGFMGFTILVWDHIITFDDEVQYIWKGSKGPLVYLFLLVRRFSPPSSLPRAYRVNQNRYLTPLGFIVNLYAYLSDAWTESTCRHFVRYEGSMTVIGINVVGLMMLLRIRALFMGHNLVIFLVALVLAAELAVNAWLLSKGQPVAHTVAVHACTMIFNPSLGAIASASAWLPLFYDTIVLSLTLYRTWMPLRYKQASTVLTALVRGGILYYSVIFCVTLVLTIMIIAAPPGVKNITAQLELLLTVAMMSRITLSLRKQGNPPVEDIPLYPVRPSDERNRRRSQQVGGTIRTDSMRSLSPFRCVGDMRFTTSMPQERETEFDSSERSVGMDVDAECQG</sequence>
<reference evidence="5" key="1">
    <citation type="journal article" date="2014" name="Proc. Natl. Acad. Sci. U.S.A.">
        <title>Extensive sampling of basidiomycete genomes demonstrates inadequacy of the white-rot/brown-rot paradigm for wood decay fungi.</title>
        <authorList>
            <person name="Riley R."/>
            <person name="Salamov A.A."/>
            <person name="Brown D.W."/>
            <person name="Nagy L.G."/>
            <person name="Floudas D."/>
            <person name="Held B.W."/>
            <person name="Levasseur A."/>
            <person name="Lombard V."/>
            <person name="Morin E."/>
            <person name="Otillar R."/>
            <person name="Lindquist E.A."/>
            <person name="Sun H."/>
            <person name="LaButti K.M."/>
            <person name="Schmutz J."/>
            <person name="Jabbour D."/>
            <person name="Luo H."/>
            <person name="Baker S.E."/>
            <person name="Pisabarro A.G."/>
            <person name="Walton J.D."/>
            <person name="Blanchette R.A."/>
            <person name="Henrissat B."/>
            <person name="Martin F."/>
            <person name="Cullen D."/>
            <person name="Hibbett D.S."/>
            <person name="Grigoriev I.V."/>
        </authorList>
    </citation>
    <scope>NUCLEOTIDE SEQUENCE [LARGE SCALE GENOMIC DNA]</scope>
    <source>
        <strain evidence="5">MUCL 33604</strain>
    </source>
</reference>
<dbReference type="InterPro" id="IPR045340">
    <property type="entry name" value="DUF6533"/>
</dbReference>
<protein>
    <recommendedName>
        <fullName evidence="3">DUF6533 domain-containing protein</fullName>
    </recommendedName>
</protein>
<feature type="transmembrane region" description="Helical" evidence="2">
    <location>
        <begin position="234"/>
        <end position="255"/>
    </location>
</feature>
<dbReference type="InParanoid" id="A0A067QF59"/>
<feature type="transmembrane region" description="Helical" evidence="2">
    <location>
        <begin position="86"/>
        <end position="105"/>
    </location>
</feature>
<dbReference type="OrthoDB" id="3354157at2759"/>
<evidence type="ECO:0000259" key="3">
    <source>
        <dbReference type="Pfam" id="PF20151"/>
    </source>
</evidence>
<feature type="region of interest" description="Disordered" evidence="1">
    <location>
        <begin position="334"/>
        <end position="363"/>
    </location>
</feature>
<evidence type="ECO:0000256" key="2">
    <source>
        <dbReference type="SAM" id="Phobius"/>
    </source>
</evidence>
<gene>
    <name evidence="4" type="ORF">JAAARDRAFT_30050</name>
</gene>
<dbReference type="Pfam" id="PF20151">
    <property type="entry name" value="DUF6533"/>
    <property type="match status" value="1"/>
</dbReference>
<name>A0A067QF59_9AGAM</name>
<feature type="transmembrane region" description="Helical" evidence="2">
    <location>
        <begin position="195"/>
        <end position="214"/>
    </location>
</feature>
<feature type="transmembrane region" description="Helical" evidence="2">
    <location>
        <begin position="117"/>
        <end position="133"/>
    </location>
</feature>
<keyword evidence="5" id="KW-1185">Reference proteome</keyword>
<feature type="domain" description="DUF6533" evidence="3">
    <location>
        <begin position="27"/>
        <end position="67"/>
    </location>
</feature>
<proteinExistence type="predicted"/>
<keyword evidence="2" id="KW-1133">Transmembrane helix</keyword>
<dbReference type="Proteomes" id="UP000027265">
    <property type="component" value="Unassembled WGS sequence"/>
</dbReference>
<feature type="region of interest" description="Disordered" evidence="1">
    <location>
        <begin position="290"/>
        <end position="316"/>
    </location>
</feature>
<keyword evidence="2" id="KW-0472">Membrane</keyword>
<feature type="transmembrane region" description="Helical" evidence="2">
    <location>
        <begin position="145"/>
        <end position="164"/>
    </location>
</feature>
<feature type="compositionally biased region" description="Basic and acidic residues" evidence="1">
    <location>
        <begin position="340"/>
        <end position="350"/>
    </location>
</feature>